<dbReference type="RefSeq" id="WP_183275404.1">
    <property type="nucleotide sequence ID" value="NZ_JACHXV010000013.1"/>
</dbReference>
<dbReference type="InterPro" id="IPR011104">
    <property type="entry name" value="Hpr_kin/Pase_C"/>
</dbReference>
<dbReference type="GO" id="GO:0006109">
    <property type="term" value="P:regulation of carbohydrate metabolic process"/>
    <property type="evidence" value="ECO:0007669"/>
    <property type="project" value="InterPro"/>
</dbReference>
<evidence type="ECO:0000313" key="2">
    <source>
        <dbReference type="EMBL" id="MBB3174899.1"/>
    </source>
</evidence>
<dbReference type="PANTHER" id="PTHR30305">
    <property type="entry name" value="PROTEIN YJDM-RELATED"/>
    <property type="match status" value="1"/>
</dbReference>
<dbReference type="Proteomes" id="UP000557688">
    <property type="component" value="Unassembled WGS sequence"/>
</dbReference>
<accession>A0A839V5T8</accession>
<dbReference type="PANTHER" id="PTHR30305:SF1">
    <property type="entry name" value="HPR KINASE_PHOSPHORYLASE"/>
    <property type="match status" value="1"/>
</dbReference>
<keyword evidence="3" id="KW-1185">Reference proteome</keyword>
<comment type="caution">
    <text evidence="2">The sequence shown here is derived from an EMBL/GenBank/DDBJ whole genome shotgun (WGS) entry which is preliminary data.</text>
</comment>
<reference evidence="2 3" key="1">
    <citation type="submission" date="2020-08" db="EMBL/GenBank/DDBJ databases">
        <title>Genomic Encyclopedia of Type Strains, Phase III (KMG-III): the genomes of soil and plant-associated and newly described type strains.</title>
        <authorList>
            <person name="Whitman W."/>
        </authorList>
    </citation>
    <scope>NUCLEOTIDE SEQUENCE [LARGE SCALE GENOMIC DNA]</scope>
    <source>
        <strain evidence="2 3">CECT 8088</strain>
    </source>
</reference>
<dbReference type="InterPro" id="IPR027417">
    <property type="entry name" value="P-loop_NTPase"/>
</dbReference>
<proteinExistence type="predicted"/>
<dbReference type="EC" id="2.7.4.-" evidence="2"/>
<dbReference type="EC" id="2.7.11.-" evidence="2"/>
<dbReference type="SUPFAM" id="SSF53795">
    <property type="entry name" value="PEP carboxykinase-like"/>
    <property type="match status" value="1"/>
</dbReference>
<keyword evidence="2" id="KW-0418">Kinase</keyword>
<dbReference type="GO" id="GO:0005524">
    <property type="term" value="F:ATP binding"/>
    <property type="evidence" value="ECO:0007669"/>
    <property type="project" value="InterPro"/>
</dbReference>
<dbReference type="CDD" id="cd01918">
    <property type="entry name" value="HprK_C"/>
    <property type="match status" value="1"/>
</dbReference>
<organism evidence="2 3">
    <name type="scientific">Endobacter medicaginis</name>
    <dbReference type="NCBI Taxonomy" id="1181271"/>
    <lineage>
        <taxon>Bacteria</taxon>
        <taxon>Pseudomonadati</taxon>
        <taxon>Pseudomonadota</taxon>
        <taxon>Alphaproteobacteria</taxon>
        <taxon>Acetobacterales</taxon>
        <taxon>Acetobacteraceae</taxon>
        <taxon>Endobacter</taxon>
    </lineage>
</organism>
<sequence length="161" mass="17054">MAEPCQDEGGTPLLPGVVHASCVARRGHGVLLLGAPGAGKSDLALRLIDRGFRLVADDRVALVRRGAHLYAGLPCSALPAGLLEIRGLGLMRLRVRRRARLAVVLRLGAPDRVVRLPAPSLWHGVAALDLDPRGESAAQRAEWALDAALGRRRQFAGAFAA</sequence>
<name>A0A839V5T8_9PROT</name>
<dbReference type="GO" id="GO:0000155">
    <property type="term" value="F:phosphorelay sensor kinase activity"/>
    <property type="evidence" value="ECO:0007669"/>
    <property type="project" value="InterPro"/>
</dbReference>
<dbReference type="Pfam" id="PF07475">
    <property type="entry name" value="Hpr_kinase_C"/>
    <property type="match status" value="1"/>
</dbReference>
<gene>
    <name evidence="2" type="ORF">FHR90_002746</name>
</gene>
<dbReference type="Gene3D" id="3.40.50.300">
    <property type="entry name" value="P-loop containing nucleotide triphosphate hydrolases"/>
    <property type="match status" value="1"/>
</dbReference>
<dbReference type="AlphaFoldDB" id="A0A839V5T8"/>
<feature type="domain" description="HPr kinase/phosphorylase C-terminal" evidence="1">
    <location>
        <begin position="18"/>
        <end position="93"/>
    </location>
</feature>
<keyword evidence="2" id="KW-0808">Transferase</keyword>
<evidence type="ECO:0000259" key="1">
    <source>
        <dbReference type="Pfam" id="PF07475"/>
    </source>
</evidence>
<evidence type="ECO:0000313" key="3">
    <source>
        <dbReference type="Proteomes" id="UP000557688"/>
    </source>
</evidence>
<protein>
    <submittedName>
        <fullName evidence="2">HPr kinase/phosphorylase</fullName>
        <ecNumber evidence="2">2.7.11.-</ecNumber>
        <ecNumber evidence="2">2.7.4.-</ecNumber>
    </submittedName>
</protein>
<dbReference type="EMBL" id="JACHXV010000013">
    <property type="protein sequence ID" value="MBB3174899.1"/>
    <property type="molecule type" value="Genomic_DNA"/>
</dbReference>